<comment type="cofactor">
    <cofactor evidence="1">
        <name>Mg(2+)</name>
        <dbReference type="ChEBI" id="CHEBI:18420"/>
    </cofactor>
</comment>
<dbReference type="FunFam" id="3.20.20.450:FF:000001">
    <property type="entry name" value="Cyclic di-GMP phosphodiesterase yahA"/>
    <property type="match status" value="1"/>
</dbReference>
<dbReference type="SMART" id="SM00052">
    <property type="entry name" value="EAL"/>
    <property type="match status" value="1"/>
</dbReference>
<dbReference type="InterPro" id="IPR035965">
    <property type="entry name" value="PAS-like_dom_sf"/>
</dbReference>
<name>Q2SG37_HAHCH</name>
<feature type="domain" description="EAL" evidence="8">
    <location>
        <begin position="450"/>
        <end position="704"/>
    </location>
</feature>
<feature type="modified residue" description="4-aspartylphosphate" evidence="5">
    <location>
        <position position="768"/>
    </location>
</feature>
<dbReference type="OrthoDB" id="9816034at2"/>
<evidence type="ECO:0000259" key="6">
    <source>
        <dbReference type="PROSITE" id="PS50110"/>
    </source>
</evidence>
<dbReference type="InterPro" id="IPR035919">
    <property type="entry name" value="EAL_sf"/>
</dbReference>
<feature type="domain" description="GGDEF" evidence="9">
    <location>
        <begin position="308"/>
        <end position="441"/>
    </location>
</feature>
<evidence type="ECO:0000256" key="3">
    <source>
        <dbReference type="ARBA" id="ARBA00022636"/>
    </source>
</evidence>
<dbReference type="InterPro" id="IPR001789">
    <property type="entry name" value="Sig_transdc_resp-reg_receiver"/>
</dbReference>
<dbReference type="GO" id="GO:0071111">
    <property type="term" value="F:cyclic-guanylate-specific phosphodiesterase activity"/>
    <property type="evidence" value="ECO:0007669"/>
    <property type="project" value="UniProtKB-EC"/>
</dbReference>
<feature type="domain" description="Response regulatory" evidence="6">
    <location>
        <begin position="23"/>
        <end position="139"/>
    </location>
</feature>
<dbReference type="eggNOG" id="COG5001">
    <property type="taxonomic scope" value="Bacteria"/>
</dbReference>
<dbReference type="InterPro" id="IPR000160">
    <property type="entry name" value="GGDEF_dom"/>
</dbReference>
<dbReference type="PROSITE" id="PS50887">
    <property type="entry name" value="GGDEF"/>
    <property type="match status" value="1"/>
</dbReference>
<gene>
    <name evidence="10" type="ordered locus">HCH_03647</name>
</gene>
<dbReference type="FunFam" id="3.30.70.270:FF:000001">
    <property type="entry name" value="Diguanylate cyclase domain protein"/>
    <property type="match status" value="1"/>
</dbReference>
<evidence type="ECO:0000256" key="1">
    <source>
        <dbReference type="ARBA" id="ARBA00001946"/>
    </source>
</evidence>
<dbReference type="GO" id="GO:0071732">
    <property type="term" value="P:cellular response to nitric oxide"/>
    <property type="evidence" value="ECO:0007669"/>
    <property type="project" value="UniProtKB-ARBA"/>
</dbReference>
<dbReference type="SUPFAM" id="SSF141868">
    <property type="entry name" value="EAL domain-like"/>
    <property type="match status" value="1"/>
</dbReference>
<dbReference type="Pfam" id="PF00990">
    <property type="entry name" value="GGDEF"/>
    <property type="match status" value="1"/>
</dbReference>
<keyword evidence="11" id="KW-1185">Reference proteome</keyword>
<dbReference type="SUPFAM" id="SSF55785">
    <property type="entry name" value="PYP-like sensor domain (PAS domain)"/>
    <property type="match status" value="1"/>
</dbReference>
<dbReference type="SUPFAM" id="SSF52172">
    <property type="entry name" value="CheY-like"/>
    <property type="match status" value="2"/>
</dbReference>
<dbReference type="GO" id="GO:0000160">
    <property type="term" value="P:phosphorelay signal transduction system"/>
    <property type="evidence" value="ECO:0007669"/>
    <property type="project" value="InterPro"/>
</dbReference>
<dbReference type="CDD" id="cd01949">
    <property type="entry name" value="GGDEF"/>
    <property type="match status" value="1"/>
</dbReference>
<dbReference type="CDD" id="cd01948">
    <property type="entry name" value="EAL"/>
    <property type="match status" value="1"/>
</dbReference>
<dbReference type="PANTHER" id="PTHR44757">
    <property type="entry name" value="DIGUANYLATE CYCLASE DGCP"/>
    <property type="match status" value="1"/>
</dbReference>
<evidence type="ECO:0000256" key="2">
    <source>
        <dbReference type="ARBA" id="ARBA00012282"/>
    </source>
</evidence>
<sequence>MTTILQANGFEDCATIEDLSEFTVLIVDDSPLNLDVAVACLESRGYRTLSAENGVQALQIAMEHQPSLILLDVMMPEMNGFETCRKLKKLSGCDDIPVIFMTALSDVKSKKAGFDAGGVDYVTKPFQVEELAARVHTHIALKVAYRHLKDSELRYRKLVETTPDAILVEGEEGIVFLNSAAVKMLKADNPDKLLGGALLDFVLDDQKEYAAMQLKQACSVDRSAGPPEVMLLQQLTGGRVEVEVNCIPISYHRSPCHMFVLRDITERRRQEAAIEFQATHDALTGLPNRSLFLDRVTQSINHARRNESRLALIFIDLDKFKLINDTLGHNAGDDLLRIMSKRLQECTRNCDTLARFGGDEFVLLVDNLESEADLTHLAARLISSVSAPVLLLGQSHSITCSLGISSFPEDGDNVEVLMRHADIAMYRAKESGRNSYQFFTHQMQDRLNERLKLESSLKQALENDEFVLHYQPQVDLSTGKIIGLEALIRWQSPTLGLVPPGDFIPAAEEGRLISAIGEWVIFAVCKRLQSWRRQGLKIVPVAINISALQFMEQKTEELVKQALNEYMVEPKYLELELTESLSMLDPVTSISLMQRLKDIGVSLSIDDFGTGYSNLSYLKRFPVNKLKIDKSFVSGLTNNPDDYSIVKAIIRMSQSLGLKTIAEGAETAGQIALLAAENCDAIQGFYFSRPLPEAEICAMLKERPRLDISEFGRNKDRGAVLVVDDDVNILRSIKRILRDEAYEVLVASNTEDAYEVLARREVAVIVSDLQMPGESGVQFFSKIKTMHPRSLRILLTGHGSSESLEGAINQGEIYRYISKPWDNAHLLETLGAAFKQYEKGV</sequence>
<proteinExistence type="predicted"/>
<dbReference type="Gene3D" id="3.40.50.2300">
    <property type="match status" value="2"/>
</dbReference>
<protein>
    <recommendedName>
        <fullName evidence="2">cyclic-guanylate-specific phosphodiesterase</fullName>
        <ecNumber evidence="2">3.1.4.52</ecNumber>
    </recommendedName>
</protein>
<dbReference type="CDD" id="cd19920">
    <property type="entry name" value="REC_PA4781-like"/>
    <property type="match status" value="1"/>
</dbReference>
<feature type="domain" description="PAS" evidence="7">
    <location>
        <begin position="151"/>
        <end position="221"/>
    </location>
</feature>
<dbReference type="STRING" id="349521.HCH_03647"/>
<dbReference type="eggNOG" id="COG0745">
    <property type="taxonomic scope" value="Bacteria"/>
</dbReference>
<dbReference type="PROSITE" id="PS50112">
    <property type="entry name" value="PAS"/>
    <property type="match status" value="1"/>
</dbReference>
<evidence type="ECO:0000259" key="7">
    <source>
        <dbReference type="PROSITE" id="PS50112"/>
    </source>
</evidence>
<evidence type="ECO:0000259" key="9">
    <source>
        <dbReference type="PROSITE" id="PS50887"/>
    </source>
</evidence>
<dbReference type="PROSITE" id="PS50110">
    <property type="entry name" value="RESPONSE_REGULATORY"/>
    <property type="match status" value="2"/>
</dbReference>
<dbReference type="Pfam" id="PF00563">
    <property type="entry name" value="EAL"/>
    <property type="match status" value="1"/>
</dbReference>
<evidence type="ECO:0000259" key="8">
    <source>
        <dbReference type="PROSITE" id="PS50883"/>
    </source>
</evidence>
<evidence type="ECO:0000313" key="10">
    <source>
        <dbReference type="EMBL" id="ABC30387.1"/>
    </source>
</evidence>
<keyword evidence="5" id="KW-0597">Phosphoprotein</keyword>
<evidence type="ECO:0000313" key="11">
    <source>
        <dbReference type="Proteomes" id="UP000000238"/>
    </source>
</evidence>
<dbReference type="Pfam" id="PF00072">
    <property type="entry name" value="Response_reg"/>
    <property type="match status" value="2"/>
</dbReference>
<dbReference type="Gene3D" id="3.30.70.270">
    <property type="match status" value="1"/>
</dbReference>
<dbReference type="InterPro" id="IPR029787">
    <property type="entry name" value="Nucleotide_cyclase"/>
</dbReference>
<dbReference type="EC" id="3.1.4.52" evidence="2"/>
<reference evidence="10 11" key="1">
    <citation type="journal article" date="2005" name="Nucleic Acids Res.">
        <title>Genomic blueprint of Hahella chejuensis, a marine microbe producing an algicidal agent.</title>
        <authorList>
            <person name="Jeong H."/>
            <person name="Yim J.H."/>
            <person name="Lee C."/>
            <person name="Choi S.-H."/>
            <person name="Park Y.K."/>
            <person name="Yoon S.H."/>
            <person name="Hur C.-G."/>
            <person name="Kang H.-Y."/>
            <person name="Kim D."/>
            <person name="Lee H.H."/>
            <person name="Park K.H."/>
            <person name="Park S.-H."/>
            <person name="Park H.-S."/>
            <person name="Lee H.K."/>
            <person name="Oh T.K."/>
            <person name="Kim J.F."/>
        </authorList>
    </citation>
    <scope>NUCLEOTIDE SEQUENCE [LARGE SCALE GENOMIC DNA]</scope>
    <source>
        <strain evidence="10 11">KCTC 2396</strain>
    </source>
</reference>
<dbReference type="AlphaFoldDB" id="Q2SG37"/>
<dbReference type="RefSeq" id="WP_011397455.1">
    <property type="nucleotide sequence ID" value="NC_007645.1"/>
</dbReference>
<dbReference type="SMART" id="SM00267">
    <property type="entry name" value="GGDEF"/>
    <property type="match status" value="1"/>
</dbReference>
<dbReference type="InterPro" id="IPR011006">
    <property type="entry name" value="CheY-like_superfamily"/>
</dbReference>
<dbReference type="InterPro" id="IPR052155">
    <property type="entry name" value="Biofilm_reg_signaling"/>
</dbReference>
<keyword evidence="3" id="KW-0973">c-di-GMP</keyword>
<organism evidence="10 11">
    <name type="scientific">Hahella chejuensis (strain KCTC 2396)</name>
    <dbReference type="NCBI Taxonomy" id="349521"/>
    <lineage>
        <taxon>Bacteria</taxon>
        <taxon>Pseudomonadati</taxon>
        <taxon>Pseudomonadota</taxon>
        <taxon>Gammaproteobacteria</taxon>
        <taxon>Oceanospirillales</taxon>
        <taxon>Hahellaceae</taxon>
        <taxon>Hahella</taxon>
    </lineage>
</organism>
<dbReference type="HOGENOM" id="CLU_000445_70_50_6"/>
<comment type="catalytic activity">
    <reaction evidence="4">
        <text>3',3'-c-di-GMP + H2O = 5'-phosphoguanylyl(3'-&gt;5')guanosine + H(+)</text>
        <dbReference type="Rhea" id="RHEA:24902"/>
        <dbReference type="ChEBI" id="CHEBI:15377"/>
        <dbReference type="ChEBI" id="CHEBI:15378"/>
        <dbReference type="ChEBI" id="CHEBI:58754"/>
        <dbReference type="ChEBI" id="CHEBI:58805"/>
        <dbReference type="EC" id="3.1.4.52"/>
    </reaction>
    <physiologicalReaction direction="left-to-right" evidence="4">
        <dbReference type="Rhea" id="RHEA:24903"/>
    </physiologicalReaction>
</comment>
<dbReference type="InterPro" id="IPR000014">
    <property type="entry name" value="PAS"/>
</dbReference>
<feature type="modified residue" description="4-aspartylphosphate" evidence="5">
    <location>
        <position position="72"/>
    </location>
</feature>
<dbReference type="NCBIfam" id="TIGR00229">
    <property type="entry name" value="sensory_box"/>
    <property type="match status" value="1"/>
</dbReference>
<dbReference type="Gene3D" id="3.20.20.450">
    <property type="entry name" value="EAL domain"/>
    <property type="match status" value="1"/>
</dbReference>
<dbReference type="Proteomes" id="UP000000238">
    <property type="component" value="Chromosome"/>
</dbReference>
<evidence type="ECO:0000256" key="5">
    <source>
        <dbReference type="PROSITE-ProRule" id="PRU00169"/>
    </source>
</evidence>
<dbReference type="CDD" id="cd17569">
    <property type="entry name" value="REC_HupR-like"/>
    <property type="match status" value="1"/>
</dbReference>
<dbReference type="InterPro" id="IPR001633">
    <property type="entry name" value="EAL_dom"/>
</dbReference>
<dbReference type="PROSITE" id="PS50883">
    <property type="entry name" value="EAL"/>
    <property type="match status" value="1"/>
</dbReference>
<feature type="domain" description="Response regulatory" evidence="6">
    <location>
        <begin position="719"/>
        <end position="834"/>
    </location>
</feature>
<accession>Q2SG37</accession>
<dbReference type="EMBL" id="CP000155">
    <property type="protein sequence ID" value="ABC30387.1"/>
    <property type="molecule type" value="Genomic_DNA"/>
</dbReference>
<dbReference type="Pfam" id="PF13426">
    <property type="entry name" value="PAS_9"/>
    <property type="match status" value="1"/>
</dbReference>
<dbReference type="PANTHER" id="PTHR44757:SF2">
    <property type="entry name" value="BIOFILM ARCHITECTURE MAINTENANCE PROTEIN MBAA"/>
    <property type="match status" value="1"/>
</dbReference>
<dbReference type="InterPro" id="IPR043128">
    <property type="entry name" value="Rev_trsase/Diguanyl_cyclase"/>
</dbReference>
<dbReference type="NCBIfam" id="TIGR00254">
    <property type="entry name" value="GGDEF"/>
    <property type="match status" value="1"/>
</dbReference>
<dbReference type="SMART" id="SM00448">
    <property type="entry name" value="REC"/>
    <property type="match status" value="2"/>
</dbReference>
<evidence type="ECO:0000256" key="4">
    <source>
        <dbReference type="ARBA" id="ARBA00051114"/>
    </source>
</evidence>
<dbReference type="KEGG" id="hch:HCH_03647"/>
<dbReference type="Gene3D" id="3.30.450.20">
    <property type="entry name" value="PAS domain"/>
    <property type="match status" value="1"/>
</dbReference>
<dbReference type="SUPFAM" id="SSF55073">
    <property type="entry name" value="Nucleotide cyclase"/>
    <property type="match status" value="1"/>
</dbReference>